<keyword evidence="1" id="KW-0472">Membrane</keyword>
<evidence type="ECO:0000313" key="3">
    <source>
        <dbReference type="Proteomes" id="UP000219775"/>
    </source>
</evidence>
<feature type="transmembrane region" description="Helical" evidence="1">
    <location>
        <begin position="128"/>
        <end position="152"/>
    </location>
</feature>
<accession>A0A2A8BYK4</accession>
<sequence>MEGFMYRLGKLHHVMTESFWIYVDKHFSYETTIMFKHLSLIVPFVIATFVGTMFLCSWLFFRIRRQETLTKVSLLRVPAKGGKNEYYTSVAASPLEVLESMCTYFFWHVLFKKKTIAFRDYAKARRTFRILLVIILVSTLIGVLSVCAVIWYPDPQHAH</sequence>
<dbReference type="Proteomes" id="UP000219775">
    <property type="component" value="Unassembled WGS sequence"/>
</dbReference>
<protein>
    <submittedName>
        <fullName evidence="2">Uncharacterized protein</fullName>
    </submittedName>
</protein>
<feature type="transmembrane region" description="Helical" evidence="1">
    <location>
        <begin position="40"/>
        <end position="61"/>
    </location>
</feature>
<evidence type="ECO:0000313" key="2">
    <source>
        <dbReference type="EMBL" id="PEM65351.1"/>
    </source>
</evidence>
<organism evidence="2 3">
    <name type="scientific">Bacillus pseudomycoides</name>
    <dbReference type="NCBI Taxonomy" id="64104"/>
    <lineage>
        <taxon>Bacteria</taxon>
        <taxon>Bacillati</taxon>
        <taxon>Bacillota</taxon>
        <taxon>Bacilli</taxon>
        <taxon>Bacillales</taxon>
        <taxon>Bacillaceae</taxon>
        <taxon>Bacillus</taxon>
        <taxon>Bacillus cereus group</taxon>
    </lineage>
</organism>
<gene>
    <name evidence="2" type="ORF">CN613_25760</name>
</gene>
<dbReference type="EMBL" id="NUDP01000117">
    <property type="protein sequence ID" value="PEM65351.1"/>
    <property type="molecule type" value="Genomic_DNA"/>
</dbReference>
<comment type="caution">
    <text evidence="2">The sequence shown here is derived from an EMBL/GenBank/DDBJ whole genome shotgun (WGS) entry which is preliminary data.</text>
</comment>
<proteinExistence type="predicted"/>
<evidence type="ECO:0000256" key="1">
    <source>
        <dbReference type="SAM" id="Phobius"/>
    </source>
</evidence>
<reference evidence="2 3" key="1">
    <citation type="submission" date="2017-09" db="EMBL/GenBank/DDBJ databases">
        <title>Large-scale bioinformatics analysis of Bacillus genomes uncovers conserved roles of natural products in bacterial physiology.</title>
        <authorList>
            <consortium name="Agbiome Team Llc"/>
            <person name="Bleich R.M."/>
            <person name="Grubbs K.J."/>
            <person name="Santa Maria K.C."/>
            <person name="Allen S.E."/>
            <person name="Farag S."/>
            <person name="Shank E.A."/>
            <person name="Bowers A."/>
        </authorList>
    </citation>
    <scope>NUCLEOTIDE SEQUENCE [LARGE SCALE GENOMIC DNA]</scope>
    <source>
        <strain evidence="2 3">AFS009893</strain>
    </source>
</reference>
<keyword evidence="1" id="KW-1133">Transmembrane helix</keyword>
<name>A0A2A8BYK4_9BACI</name>
<keyword evidence="1" id="KW-0812">Transmembrane</keyword>
<dbReference type="AlphaFoldDB" id="A0A2A8BYK4"/>